<feature type="transmembrane region" description="Helical" evidence="2">
    <location>
        <begin position="65"/>
        <end position="87"/>
    </location>
</feature>
<reference evidence="4" key="1">
    <citation type="submission" date="2016-03" db="EMBL/GenBank/DDBJ databases">
        <authorList>
            <person name="Guldener U."/>
        </authorList>
    </citation>
    <scope>NUCLEOTIDE SEQUENCE [LARGE SCALE GENOMIC DNA]</scope>
    <source>
        <strain evidence="4">04CH-RAC-A.6.1</strain>
    </source>
</reference>
<organism evidence="3 4">
    <name type="scientific">Rhynchosporium agropyri</name>
    <dbReference type="NCBI Taxonomy" id="914238"/>
    <lineage>
        <taxon>Eukaryota</taxon>
        <taxon>Fungi</taxon>
        <taxon>Dikarya</taxon>
        <taxon>Ascomycota</taxon>
        <taxon>Pezizomycotina</taxon>
        <taxon>Leotiomycetes</taxon>
        <taxon>Helotiales</taxon>
        <taxon>Ploettnerulaceae</taxon>
        <taxon>Rhynchosporium</taxon>
    </lineage>
</organism>
<feature type="region of interest" description="Disordered" evidence="1">
    <location>
        <begin position="236"/>
        <end position="329"/>
    </location>
</feature>
<evidence type="ECO:0000313" key="3">
    <source>
        <dbReference type="EMBL" id="CZS93249.1"/>
    </source>
</evidence>
<feature type="region of interest" description="Disordered" evidence="1">
    <location>
        <begin position="118"/>
        <end position="158"/>
    </location>
</feature>
<feature type="region of interest" description="Disordered" evidence="1">
    <location>
        <begin position="347"/>
        <end position="481"/>
    </location>
</feature>
<evidence type="ECO:0000256" key="1">
    <source>
        <dbReference type="SAM" id="MobiDB-lite"/>
    </source>
</evidence>
<keyword evidence="2" id="KW-0812">Transmembrane</keyword>
<feature type="compositionally biased region" description="Basic residues" evidence="1">
    <location>
        <begin position="472"/>
        <end position="481"/>
    </location>
</feature>
<dbReference type="Proteomes" id="UP000178912">
    <property type="component" value="Unassembled WGS sequence"/>
</dbReference>
<feature type="compositionally biased region" description="Basic residues" evidence="1">
    <location>
        <begin position="193"/>
        <end position="210"/>
    </location>
</feature>
<evidence type="ECO:0000313" key="4">
    <source>
        <dbReference type="Proteomes" id="UP000178912"/>
    </source>
</evidence>
<proteinExistence type="predicted"/>
<dbReference type="AlphaFoldDB" id="A0A1E1K576"/>
<evidence type="ECO:0000256" key="2">
    <source>
        <dbReference type="SAM" id="Phobius"/>
    </source>
</evidence>
<dbReference type="EMBL" id="FJUX01000015">
    <property type="protein sequence ID" value="CZS93249.1"/>
    <property type="molecule type" value="Genomic_DNA"/>
</dbReference>
<keyword evidence="2" id="KW-0472">Membrane</keyword>
<evidence type="ECO:0008006" key="5">
    <source>
        <dbReference type="Google" id="ProtNLM"/>
    </source>
</evidence>
<feature type="compositionally biased region" description="Polar residues" evidence="1">
    <location>
        <begin position="251"/>
        <end position="265"/>
    </location>
</feature>
<gene>
    <name evidence="3" type="ORF">RAG0_03619</name>
</gene>
<protein>
    <recommendedName>
        <fullName evidence="5">Endosomal spry domain-containing protein</fullName>
    </recommendedName>
</protein>
<keyword evidence="2" id="KW-1133">Transmembrane helix</keyword>
<feature type="compositionally biased region" description="Gly residues" evidence="1">
    <location>
        <begin position="460"/>
        <end position="471"/>
    </location>
</feature>
<feature type="compositionally biased region" description="Basic residues" evidence="1">
    <location>
        <begin position="144"/>
        <end position="153"/>
    </location>
</feature>
<feature type="compositionally biased region" description="Basic and acidic residues" evidence="1">
    <location>
        <begin position="380"/>
        <end position="391"/>
    </location>
</feature>
<feature type="compositionally biased region" description="Basic and acidic residues" evidence="1">
    <location>
        <begin position="347"/>
        <end position="359"/>
    </location>
</feature>
<feature type="region of interest" description="Disordered" evidence="1">
    <location>
        <begin position="171"/>
        <end position="224"/>
    </location>
</feature>
<feature type="compositionally biased region" description="Low complexity" evidence="1">
    <location>
        <begin position="437"/>
        <end position="447"/>
    </location>
</feature>
<keyword evidence="4" id="KW-1185">Reference proteome</keyword>
<sequence length="481" mass="51250">MAPLPALKSYLAHLLYRTPSRAPSPLTAHHLNDLTSSLLKRGDHHGLPSPGAGVTEPEQVPNKTIFILIGLIGAGFVITGIWFFFWAKNGGFYFKENDWDDYKTTVLRRRGPNGTILSGETASTDLGGGSVVHGEKSGRSLWGGRKKNRKNKSKSGVDRYKDFDDEETVSGLGTESYGGSTVGGSEVGYTAKTSKKAAKPNRPRKTKKAKGAPSEAGTLDTEMDVDADVADAMRAYRHEKPARVGGLNKQPDGSSWDGSNTNTHDGMSAASDLLGHRERTPTSTPTKVKKERKDAYTGGAGAKGIRKVVSTSEGANGPASFWGKGMGNGSVVTSASEERIRVEAKKLQEKGRAAQRRDFSFQVGDDGNSGVGGSVVSESASERHARREERERRRKSRSPTKKQMVVPGSYVADEESLMGSAEGSDVGTKSYRHVIPGLSSAGSALGSDYAEERRRKRNTGAGGGGAGGGGYRRGRRGSLSE</sequence>
<dbReference type="OrthoDB" id="5393404at2759"/>
<accession>A0A1E1K576</accession>
<name>A0A1E1K576_9HELO</name>